<comment type="caution">
    <text evidence="16">The sequence shown here is derived from an EMBL/GenBank/DDBJ whole genome shotgun (WGS) entry which is preliminary data.</text>
</comment>
<dbReference type="Pfam" id="PF00912">
    <property type="entry name" value="Transgly"/>
    <property type="match status" value="1"/>
</dbReference>
<keyword evidence="12" id="KW-0732">Signal</keyword>
<evidence type="ECO:0000256" key="12">
    <source>
        <dbReference type="SAM" id="SignalP"/>
    </source>
</evidence>
<evidence type="ECO:0000256" key="10">
    <source>
        <dbReference type="ARBA" id="ARBA00044770"/>
    </source>
</evidence>
<evidence type="ECO:0000256" key="11">
    <source>
        <dbReference type="ARBA" id="ARBA00049902"/>
    </source>
</evidence>
<dbReference type="InterPro" id="IPR011815">
    <property type="entry name" value="PBP_1c"/>
</dbReference>
<feature type="signal peptide" evidence="12">
    <location>
        <begin position="1"/>
        <end position="27"/>
    </location>
</feature>
<dbReference type="Gene3D" id="1.10.3810.10">
    <property type="entry name" value="Biosynthetic peptidoglycan transglycosylase-like"/>
    <property type="match status" value="1"/>
</dbReference>
<dbReference type="InterPro" id="IPR036950">
    <property type="entry name" value="PBP_transglycosylase"/>
</dbReference>
<evidence type="ECO:0000259" key="13">
    <source>
        <dbReference type="Pfam" id="PF00905"/>
    </source>
</evidence>
<accession>A0ABR6YBW5</accession>
<keyword evidence="9" id="KW-0511">Multifunctional enzyme</keyword>
<comment type="catalytic activity">
    <reaction evidence="11">
        <text>[GlcNAc-(1-&gt;4)-Mur2Ac(oyl-L-Ala-gamma-D-Glu-L-Lys-D-Ala-D-Ala)](n)-di-trans,octa-cis-undecaprenyl diphosphate + beta-D-GlcNAc-(1-&gt;4)-Mur2Ac(oyl-L-Ala-gamma-D-Glu-L-Lys-D-Ala-D-Ala)-di-trans,octa-cis-undecaprenyl diphosphate = [GlcNAc-(1-&gt;4)-Mur2Ac(oyl-L-Ala-gamma-D-Glu-L-Lys-D-Ala-D-Ala)](n+1)-di-trans,octa-cis-undecaprenyl diphosphate + di-trans,octa-cis-undecaprenyl diphosphate + H(+)</text>
        <dbReference type="Rhea" id="RHEA:23708"/>
        <dbReference type="Rhea" id="RHEA-COMP:9602"/>
        <dbReference type="Rhea" id="RHEA-COMP:9603"/>
        <dbReference type="ChEBI" id="CHEBI:15378"/>
        <dbReference type="ChEBI" id="CHEBI:58405"/>
        <dbReference type="ChEBI" id="CHEBI:60033"/>
        <dbReference type="ChEBI" id="CHEBI:78435"/>
        <dbReference type="EC" id="2.4.99.28"/>
    </reaction>
</comment>
<evidence type="ECO:0000256" key="8">
    <source>
        <dbReference type="ARBA" id="ARBA00022801"/>
    </source>
</evidence>
<dbReference type="PANTHER" id="PTHR32282:SF15">
    <property type="entry name" value="PENICILLIN-BINDING PROTEIN 1C"/>
    <property type="match status" value="1"/>
</dbReference>
<evidence type="ECO:0000256" key="5">
    <source>
        <dbReference type="ARBA" id="ARBA00022670"/>
    </source>
</evidence>
<dbReference type="InterPro" id="IPR001460">
    <property type="entry name" value="PCN-bd_Tpept"/>
</dbReference>
<dbReference type="RefSeq" id="WP_186942228.1">
    <property type="nucleotide sequence ID" value="NZ_JACOGA010000009.1"/>
</dbReference>
<evidence type="ECO:0000256" key="4">
    <source>
        <dbReference type="ARBA" id="ARBA00022645"/>
    </source>
</evidence>
<dbReference type="NCBIfam" id="TIGR02073">
    <property type="entry name" value="PBP_1c"/>
    <property type="match status" value="1"/>
</dbReference>
<keyword evidence="17" id="KW-1185">Reference proteome</keyword>
<evidence type="ECO:0000256" key="2">
    <source>
        <dbReference type="ARBA" id="ARBA00007090"/>
    </source>
</evidence>
<evidence type="ECO:0000256" key="6">
    <source>
        <dbReference type="ARBA" id="ARBA00022676"/>
    </source>
</evidence>
<dbReference type="InterPro" id="IPR050396">
    <property type="entry name" value="Glycosyltr_51/Transpeptidase"/>
</dbReference>
<keyword evidence="8" id="KW-0378">Hydrolase</keyword>
<dbReference type="Pfam" id="PF00905">
    <property type="entry name" value="Transpeptidase"/>
    <property type="match status" value="1"/>
</dbReference>
<dbReference type="PANTHER" id="PTHR32282">
    <property type="entry name" value="BINDING PROTEIN TRANSPEPTIDASE, PUTATIVE-RELATED"/>
    <property type="match status" value="1"/>
</dbReference>
<evidence type="ECO:0000256" key="1">
    <source>
        <dbReference type="ARBA" id="ARBA00004752"/>
    </source>
</evidence>
<gene>
    <name evidence="16" type="primary">pbpC</name>
    <name evidence="16" type="ORF">H8K55_10810</name>
</gene>
<evidence type="ECO:0000256" key="7">
    <source>
        <dbReference type="ARBA" id="ARBA00022679"/>
    </source>
</evidence>
<organism evidence="16 17">
    <name type="scientific">Undibacterium flavidum</name>
    <dbReference type="NCBI Taxonomy" id="2762297"/>
    <lineage>
        <taxon>Bacteria</taxon>
        <taxon>Pseudomonadati</taxon>
        <taxon>Pseudomonadota</taxon>
        <taxon>Betaproteobacteria</taxon>
        <taxon>Burkholderiales</taxon>
        <taxon>Oxalobacteraceae</taxon>
        <taxon>Undibacterium</taxon>
    </lineage>
</organism>
<sequence>MQRCWQWCCRHPVRASFALLLSLALLADQLFPPPIPHDEPGMVVVARDGTPLRAWPDADGVWRFPVTPDKVSKNYLDALLTYEDRWFYWHPGVNPLALLRAAWQWLAHGEIVSGGSTLSMQVARALEPVPRSLTGKLRQIARALQLELRLSKREILTLYLNHAPMGGIVEGVEMASRSYLGKSAQTLSAAEATMLVVLPQAPSRLRPDRHPEKAQIYRDKVLRRMAQLGHWTQADVDDALIEKVGANPPRLAWLAPLAAERLRQASKRQHAQKRSSAHAAQMENLSQAMIVKSTLDREIQTLLERMLADKVGQLPRFVSMAAMVMDNKSMEVLGYAGSADFSDTRRFSHVDMVRGIRSPGSTLKPFLYAMALDDGLIHSESLLADTPQSFSGYDPGNFQASFSGPVSVSEALQRSLNVPAVDLLDRIGSSRFTARLSSAGLRLRLPKDAMPNLSVILGGAGTNLEELVGAYRSLAMEGMAGAPRITPDAPVREARMMSAGAAFIIRSILEGGGHPDQPFVEDDGSGVRLAWKTGTSYGFRDAWAVGVSGRYTLGVWVGRPDGTPNPGFFGANVAAPLLQQIAFALPRSAPLSQQRPAGVSTAQICWPLGVAAEQTAAAHCHVKRSAWILKDTIPPSLPDRLRARSLVETLWLDPDTHLRTTPDCQPRAQQHEVARWPSLLEAWLSPERKQELGLVPWSPDCPQTNVVGSIKLMGINSGSRLRTAPGKQDVVITVDAVGGSGQHYWLLDGKQTDHASGKKRQSFVINSAGAHNITVIDAGGHVDSVAFVVDKAVDKEVNKKN</sequence>
<keyword evidence="4" id="KW-0121">Carboxypeptidase</keyword>
<dbReference type="InterPro" id="IPR001264">
    <property type="entry name" value="Glyco_trans_51"/>
</dbReference>
<feature type="domain" description="Penicillin-binding protein transpeptidase" evidence="13">
    <location>
        <begin position="320"/>
        <end position="541"/>
    </location>
</feature>
<comment type="similarity">
    <text evidence="2">In the C-terminal section; belongs to the transpeptidase family.</text>
</comment>
<dbReference type="Proteomes" id="UP000624279">
    <property type="component" value="Unassembled WGS sequence"/>
</dbReference>
<evidence type="ECO:0000313" key="17">
    <source>
        <dbReference type="Proteomes" id="UP000624279"/>
    </source>
</evidence>
<proteinExistence type="inferred from homology"/>
<name>A0ABR6YBW5_9BURK</name>
<keyword evidence="5" id="KW-0645">Protease</keyword>
<evidence type="ECO:0000259" key="15">
    <source>
        <dbReference type="Pfam" id="PF06832"/>
    </source>
</evidence>
<comment type="pathway">
    <text evidence="1">Cell wall biogenesis; peptidoglycan biosynthesis.</text>
</comment>
<dbReference type="InterPro" id="IPR023346">
    <property type="entry name" value="Lysozyme-like_dom_sf"/>
</dbReference>
<dbReference type="SUPFAM" id="SSF56601">
    <property type="entry name" value="beta-lactamase/transpeptidase-like"/>
    <property type="match status" value="1"/>
</dbReference>
<dbReference type="InterPro" id="IPR012338">
    <property type="entry name" value="Beta-lactam/transpept-like"/>
</dbReference>
<feature type="chain" id="PRO_5046148666" description="peptidoglycan glycosyltransferase" evidence="12">
    <location>
        <begin position="28"/>
        <end position="801"/>
    </location>
</feature>
<dbReference type="Gene3D" id="3.40.710.10">
    <property type="entry name" value="DD-peptidase/beta-lactamase superfamily"/>
    <property type="match status" value="1"/>
</dbReference>
<keyword evidence="7" id="KW-0808">Transferase</keyword>
<evidence type="ECO:0000256" key="3">
    <source>
        <dbReference type="ARBA" id="ARBA00007739"/>
    </source>
</evidence>
<feature type="domain" description="Glycosyl transferase family 51" evidence="14">
    <location>
        <begin position="59"/>
        <end position="225"/>
    </location>
</feature>
<dbReference type="Pfam" id="PF06832">
    <property type="entry name" value="BiPBP_C"/>
    <property type="match status" value="1"/>
</dbReference>
<protein>
    <recommendedName>
        <fullName evidence="10">peptidoglycan glycosyltransferase</fullName>
        <ecNumber evidence="10">2.4.99.28</ecNumber>
    </recommendedName>
</protein>
<reference evidence="16 17" key="1">
    <citation type="submission" date="2020-08" db="EMBL/GenBank/DDBJ databases">
        <title>Novel species isolated from subtropical streams in China.</title>
        <authorList>
            <person name="Lu H."/>
        </authorList>
    </citation>
    <scope>NUCLEOTIDE SEQUENCE [LARGE SCALE GENOMIC DNA]</scope>
    <source>
        <strain evidence="16 17">LX15W</strain>
    </source>
</reference>
<dbReference type="SUPFAM" id="SSF53955">
    <property type="entry name" value="Lysozyme-like"/>
    <property type="match status" value="1"/>
</dbReference>
<dbReference type="EMBL" id="JACOGA010000009">
    <property type="protein sequence ID" value="MBC3874082.1"/>
    <property type="molecule type" value="Genomic_DNA"/>
</dbReference>
<keyword evidence="6" id="KW-0328">Glycosyltransferase</keyword>
<evidence type="ECO:0000259" key="14">
    <source>
        <dbReference type="Pfam" id="PF00912"/>
    </source>
</evidence>
<evidence type="ECO:0000256" key="9">
    <source>
        <dbReference type="ARBA" id="ARBA00023268"/>
    </source>
</evidence>
<dbReference type="InterPro" id="IPR009647">
    <property type="entry name" value="PBP_C"/>
</dbReference>
<dbReference type="EC" id="2.4.99.28" evidence="10"/>
<comment type="similarity">
    <text evidence="3">In the N-terminal section; belongs to the glycosyltransferase 51 family.</text>
</comment>
<feature type="domain" description="Penicillin-binding C-terminal" evidence="15">
    <location>
        <begin position="709"/>
        <end position="787"/>
    </location>
</feature>
<evidence type="ECO:0000313" key="16">
    <source>
        <dbReference type="EMBL" id="MBC3874082.1"/>
    </source>
</evidence>